<sequence>MMSKSAHDTRPWELSSTRIFRPRPKVSSNGTLGLIQTGRRKAAPRSQSFRPMRRRLPYSLHYPASFISLPFFRSPIGAECHGLRMCTPPLPLPLVLIKSSEQSPDIWLLQSSLVTDSLFAHCILTTPRVRTAVHCPSSLTNLLRLRPLPNVGRGVRKSVRRRRRTSERSHSHVA</sequence>
<organism evidence="2 3">
    <name type="scientific">Lentinus brumalis</name>
    <dbReference type="NCBI Taxonomy" id="2498619"/>
    <lineage>
        <taxon>Eukaryota</taxon>
        <taxon>Fungi</taxon>
        <taxon>Dikarya</taxon>
        <taxon>Basidiomycota</taxon>
        <taxon>Agaricomycotina</taxon>
        <taxon>Agaricomycetes</taxon>
        <taxon>Polyporales</taxon>
        <taxon>Polyporaceae</taxon>
        <taxon>Lentinus</taxon>
    </lineage>
</organism>
<evidence type="ECO:0000313" key="3">
    <source>
        <dbReference type="Proteomes" id="UP000256964"/>
    </source>
</evidence>
<evidence type="ECO:0000256" key="1">
    <source>
        <dbReference type="SAM" id="MobiDB-lite"/>
    </source>
</evidence>
<keyword evidence="3" id="KW-1185">Reference proteome</keyword>
<protein>
    <submittedName>
        <fullName evidence="2">Uncharacterized protein</fullName>
    </submittedName>
</protein>
<dbReference type="AlphaFoldDB" id="A0A371DY92"/>
<feature type="compositionally biased region" description="Basic residues" evidence="1">
    <location>
        <begin position="154"/>
        <end position="165"/>
    </location>
</feature>
<dbReference type="EMBL" id="KZ857379">
    <property type="protein sequence ID" value="RDX57471.1"/>
    <property type="molecule type" value="Genomic_DNA"/>
</dbReference>
<gene>
    <name evidence="2" type="ORF">OH76DRAFT_45262</name>
</gene>
<name>A0A371DY92_9APHY</name>
<accession>A0A371DY92</accession>
<feature type="region of interest" description="Disordered" evidence="1">
    <location>
        <begin position="22"/>
        <end position="48"/>
    </location>
</feature>
<reference evidence="2 3" key="1">
    <citation type="journal article" date="2018" name="Biotechnol. Biofuels">
        <title>Integrative visual omics of the white-rot fungus Polyporus brumalis exposes the biotechnological potential of its oxidative enzymes for delignifying raw plant biomass.</title>
        <authorList>
            <person name="Miyauchi S."/>
            <person name="Rancon A."/>
            <person name="Drula E."/>
            <person name="Hage H."/>
            <person name="Chaduli D."/>
            <person name="Favel A."/>
            <person name="Grisel S."/>
            <person name="Henrissat B."/>
            <person name="Herpoel-Gimbert I."/>
            <person name="Ruiz-Duenas F.J."/>
            <person name="Chevret D."/>
            <person name="Hainaut M."/>
            <person name="Lin J."/>
            <person name="Wang M."/>
            <person name="Pangilinan J."/>
            <person name="Lipzen A."/>
            <person name="Lesage-Meessen L."/>
            <person name="Navarro D."/>
            <person name="Riley R."/>
            <person name="Grigoriev I.V."/>
            <person name="Zhou S."/>
            <person name="Raouche S."/>
            <person name="Rosso M.N."/>
        </authorList>
    </citation>
    <scope>NUCLEOTIDE SEQUENCE [LARGE SCALE GENOMIC DNA]</scope>
    <source>
        <strain evidence="2 3">BRFM 1820</strain>
    </source>
</reference>
<dbReference type="Proteomes" id="UP000256964">
    <property type="component" value="Unassembled WGS sequence"/>
</dbReference>
<evidence type="ECO:0000313" key="2">
    <source>
        <dbReference type="EMBL" id="RDX57471.1"/>
    </source>
</evidence>
<feature type="region of interest" description="Disordered" evidence="1">
    <location>
        <begin position="154"/>
        <end position="174"/>
    </location>
</feature>
<proteinExistence type="predicted"/>